<proteinExistence type="predicted"/>
<feature type="chain" id="PRO_5014695252" evidence="1">
    <location>
        <begin position="23"/>
        <end position="98"/>
    </location>
</feature>
<evidence type="ECO:0000313" key="2">
    <source>
        <dbReference type="EMBL" id="MBW77598.1"/>
    </source>
</evidence>
<reference evidence="2" key="1">
    <citation type="submission" date="2018-01" db="EMBL/GenBank/DDBJ databases">
        <title>An insight into the sialome of Amazonian anophelines.</title>
        <authorList>
            <person name="Ribeiro J.M."/>
            <person name="Scarpassa V."/>
            <person name="Calvo E."/>
        </authorList>
    </citation>
    <scope>NUCLEOTIDE SEQUENCE</scope>
</reference>
<keyword evidence="1" id="KW-0732">Signal</keyword>
<dbReference type="AlphaFoldDB" id="A0A2M4DK93"/>
<evidence type="ECO:0000256" key="1">
    <source>
        <dbReference type="SAM" id="SignalP"/>
    </source>
</evidence>
<dbReference type="EMBL" id="GGFL01013420">
    <property type="protein sequence ID" value="MBW77598.1"/>
    <property type="molecule type" value="Transcribed_RNA"/>
</dbReference>
<organism evidence="2">
    <name type="scientific">Anopheles darlingi</name>
    <name type="common">Mosquito</name>
    <dbReference type="NCBI Taxonomy" id="43151"/>
    <lineage>
        <taxon>Eukaryota</taxon>
        <taxon>Metazoa</taxon>
        <taxon>Ecdysozoa</taxon>
        <taxon>Arthropoda</taxon>
        <taxon>Hexapoda</taxon>
        <taxon>Insecta</taxon>
        <taxon>Pterygota</taxon>
        <taxon>Neoptera</taxon>
        <taxon>Endopterygota</taxon>
        <taxon>Diptera</taxon>
        <taxon>Nematocera</taxon>
        <taxon>Culicoidea</taxon>
        <taxon>Culicidae</taxon>
        <taxon>Anophelinae</taxon>
        <taxon>Anopheles</taxon>
    </lineage>
</organism>
<name>A0A2M4DK93_ANODA</name>
<sequence length="98" mass="11761">MERLIVWLCVFHMCMIGNLMRADERHPEHYFRNRALPVRADSEPLSLPFKSRAQNKRNTFTILCNRGLPPRSRSPIHREDAYDFDPNRCHFLHFSIEH</sequence>
<feature type="signal peptide" evidence="1">
    <location>
        <begin position="1"/>
        <end position="22"/>
    </location>
</feature>
<accession>A0A2M4DK93</accession>
<protein>
    <submittedName>
        <fullName evidence="2">Putative secreted protein</fullName>
    </submittedName>
</protein>